<organism evidence="2 3">
    <name type="scientific">Enteractinococcus coprophilus</name>
    <dbReference type="NCBI Taxonomy" id="1027633"/>
    <lineage>
        <taxon>Bacteria</taxon>
        <taxon>Bacillati</taxon>
        <taxon>Actinomycetota</taxon>
        <taxon>Actinomycetes</taxon>
        <taxon>Micrococcales</taxon>
        <taxon>Micrococcaceae</taxon>
    </lineage>
</organism>
<comment type="caution">
    <text evidence="2">The sequence shown here is derived from an EMBL/GenBank/DDBJ whole genome shotgun (WGS) entry which is preliminary data.</text>
</comment>
<feature type="transmembrane region" description="Helical" evidence="1">
    <location>
        <begin position="12"/>
        <end position="30"/>
    </location>
</feature>
<keyword evidence="1" id="KW-0812">Transmembrane</keyword>
<proteinExistence type="predicted"/>
<keyword evidence="1" id="KW-1133">Transmembrane helix</keyword>
<feature type="transmembrane region" description="Helical" evidence="1">
    <location>
        <begin position="119"/>
        <end position="138"/>
    </location>
</feature>
<evidence type="ECO:0000313" key="3">
    <source>
        <dbReference type="Proteomes" id="UP000319746"/>
    </source>
</evidence>
<keyword evidence="3" id="KW-1185">Reference proteome</keyword>
<sequence>MVFGLVHAFWSYYWAFGGTWMLDTVGQWAVVSQLQQPLQAFLVLLGIGLLKTSAAVIPVAVEYGRLGGRRFWRLVSWVGGIELVLYGGIYAATAWLVLIGVVAPGAAYDGPVMLGHALLWDPLFFFWGLSLVMSLILTRRRTYKKQ</sequence>
<dbReference type="Proteomes" id="UP000319746">
    <property type="component" value="Unassembled WGS sequence"/>
</dbReference>
<dbReference type="InterPro" id="IPR025058">
    <property type="entry name" value="DUF3995"/>
</dbReference>
<reference evidence="2 3" key="1">
    <citation type="submission" date="2019-06" db="EMBL/GenBank/DDBJ databases">
        <title>Sequencing the genomes of 1000 actinobacteria strains.</title>
        <authorList>
            <person name="Klenk H.-P."/>
        </authorList>
    </citation>
    <scope>NUCLEOTIDE SEQUENCE [LARGE SCALE GENOMIC DNA]</scope>
    <source>
        <strain evidence="2 3">DSM 24083</strain>
    </source>
</reference>
<protein>
    <submittedName>
        <fullName evidence="2">Uncharacterized protein DUF3995</fullName>
    </submittedName>
</protein>
<dbReference type="EMBL" id="VFOU01000003">
    <property type="protein sequence ID" value="TQL71646.1"/>
    <property type="molecule type" value="Genomic_DNA"/>
</dbReference>
<accession>A0A543AGL0</accession>
<feature type="transmembrane region" description="Helical" evidence="1">
    <location>
        <begin position="83"/>
        <end position="107"/>
    </location>
</feature>
<gene>
    <name evidence="2" type="ORF">FB556_2135</name>
</gene>
<dbReference type="Pfam" id="PF13160">
    <property type="entry name" value="DUF3995"/>
    <property type="match status" value="1"/>
</dbReference>
<name>A0A543AGL0_9MICC</name>
<dbReference type="AlphaFoldDB" id="A0A543AGL0"/>
<keyword evidence="1" id="KW-0472">Membrane</keyword>
<evidence type="ECO:0000313" key="2">
    <source>
        <dbReference type="EMBL" id="TQL71646.1"/>
    </source>
</evidence>
<feature type="transmembrane region" description="Helical" evidence="1">
    <location>
        <begin position="42"/>
        <end position="63"/>
    </location>
</feature>
<evidence type="ECO:0000256" key="1">
    <source>
        <dbReference type="SAM" id="Phobius"/>
    </source>
</evidence>